<evidence type="ECO:0000259" key="5">
    <source>
        <dbReference type="PROSITE" id="PS50090"/>
    </source>
</evidence>
<evidence type="ECO:0000313" key="7">
    <source>
        <dbReference type="Proteomes" id="UP000813463"/>
    </source>
</evidence>
<feature type="domain" description="HTH myb-type" evidence="6">
    <location>
        <begin position="66"/>
        <end position="120"/>
    </location>
</feature>
<dbReference type="Proteomes" id="UP000813463">
    <property type="component" value="Chromosome 6"/>
</dbReference>
<dbReference type="Gene3D" id="1.10.10.60">
    <property type="entry name" value="Homeodomain-like"/>
    <property type="match status" value="2"/>
</dbReference>
<reference evidence="8" key="2">
    <citation type="submission" date="2025-08" db="UniProtKB">
        <authorList>
            <consortium name="RefSeq"/>
        </authorList>
    </citation>
    <scope>IDENTIFICATION</scope>
    <source>
        <tissue evidence="8">Leaf</tissue>
    </source>
</reference>
<evidence type="ECO:0000256" key="4">
    <source>
        <dbReference type="ARBA" id="ARBA00023242"/>
    </source>
</evidence>
<dbReference type="SMART" id="SM00717">
    <property type="entry name" value="SANT"/>
    <property type="match status" value="2"/>
</dbReference>
<dbReference type="Pfam" id="PF00249">
    <property type="entry name" value="Myb_DNA-binding"/>
    <property type="match status" value="2"/>
</dbReference>
<dbReference type="InterPro" id="IPR001005">
    <property type="entry name" value="SANT/Myb"/>
</dbReference>
<feature type="domain" description="Myb-like" evidence="5">
    <location>
        <begin position="10"/>
        <end position="65"/>
    </location>
</feature>
<dbReference type="PROSITE" id="PS50090">
    <property type="entry name" value="MYB_LIKE"/>
    <property type="match status" value="2"/>
</dbReference>
<feature type="domain" description="HTH myb-type" evidence="6">
    <location>
        <begin position="10"/>
        <end position="65"/>
    </location>
</feature>
<accession>A0ABM3QZS5</accession>
<dbReference type="PROSITE" id="PS51294">
    <property type="entry name" value="HTH_MYB"/>
    <property type="match status" value="2"/>
</dbReference>
<name>A0ABM3QZS5_SPIOL</name>
<proteinExistence type="predicted"/>
<protein>
    <submittedName>
        <fullName evidence="8">Transcription factor MYB41-like</fullName>
    </submittedName>
</protein>
<dbReference type="RefSeq" id="XP_056688892.1">
    <property type="nucleotide sequence ID" value="XM_056832914.1"/>
</dbReference>
<dbReference type="CDD" id="cd00167">
    <property type="entry name" value="SANT"/>
    <property type="match status" value="2"/>
</dbReference>
<dbReference type="InterPro" id="IPR017930">
    <property type="entry name" value="Myb_dom"/>
</dbReference>
<keyword evidence="2" id="KW-0677">Repeat</keyword>
<evidence type="ECO:0000259" key="6">
    <source>
        <dbReference type="PROSITE" id="PS51294"/>
    </source>
</evidence>
<dbReference type="SUPFAM" id="SSF46689">
    <property type="entry name" value="Homeodomain-like"/>
    <property type="match status" value="1"/>
</dbReference>
<reference evidence="7" key="1">
    <citation type="journal article" date="2021" name="Nat. Commun.">
        <title>Genomic analyses provide insights into spinach domestication and the genetic basis of agronomic traits.</title>
        <authorList>
            <person name="Cai X."/>
            <person name="Sun X."/>
            <person name="Xu C."/>
            <person name="Sun H."/>
            <person name="Wang X."/>
            <person name="Ge C."/>
            <person name="Zhang Z."/>
            <person name="Wang Q."/>
            <person name="Fei Z."/>
            <person name="Jiao C."/>
            <person name="Wang Q."/>
        </authorList>
    </citation>
    <scope>NUCLEOTIDE SEQUENCE [LARGE SCALE GENOMIC DNA]</scope>
    <source>
        <strain evidence="7">cv. Varoflay</strain>
    </source>
</reference>
<dbReference type="InterPro" id="IPR015495">
    <property type="entry name" value="Myb_TF_plants"/>
</dbReference>
<evidence type="ECO:0000256" key="2">
    <source>
        <dbReference type="ARBA" id="ARBA00022737"/>
    </source>
</evidence>
<dbReference type="PANTHER" id="PTHR47994:SF5">
    <property type="entry name" value="F14D16.11-RELATED"/>
    <property type="match status" value="1"/>
</dbReference>
<keyword evidence="3" id="KW-0238">DNA-binding</keyword>
<dbReference type="InterPro" id="IPR009057">
    <property type="entry name" value="Homeodomain-like_sf"/>
</dbReference>
<keyword evidence="4" id="KW-0539">Nucleus</keyword>
<dbReference type="GeneID" id="110790811"/>
<evidence type="ECO:0000313" key="8">
    <source>
        <dbReference type="RefSeq" id="XP_056688892.1"/>
    </source>
</evidence>
<dbReference type="PANTHER" id="PTHR47994">
    <property type="entry name" value="F14D16.11-RELATED"/>
    <property type="match status" value="1"/>
</dbReference>
<evidence type="ECO:0000256" key="3">
    <source>
        <dbReference type="ARBA" id="ARBA00023125"/>
    </source>
</evidence>
<keyword evidence="7" id="KW-1185">Reference proteome</keyword>
<gene>
    <name evidence="8" type="primary">LOC110790811</name>
</gene>
<comment type="subcellular location">
    <subcellularLocation>
        <location evidence="1">Nucleus</location>
    </subcellularLocation>
</comment>
<evidence type="ECO:0000256" key="1">
    <source>
        <dbReference type="ARBA" id="ARBA00004123"/>
    </source>
</evidence>
<sequence length="316" mass="35384">MGRSPCCENTSELRKGPWTSDEDEKLVNFIKNHGLIHGRSWKYVAKAAGLKRCGKSCRLRWTNYLKPDIKRGRFTLQEEDMIINLHSTLGNKWSKIAAHLPGRTDNDIKNYWNSHLRKKLIEKGIDPVTHMPKPDPNNFLDILSQLVLTTSPPNLGGLMKQTTTTTAAVELAAKLQVLQTAFQVLNTISSSSSSNPTNTVQTTTTTTTTQMATQDLCQVTNYIEPNQVIIVDHKNDGKTLGSSSEASIVNQIACNVSYDTTNGNGYCVLTPADSNIFENWGNIVLDDSEMADFWKDGETDNFWKDMYDKLRCVLFT</sequence>
<organism evidence="7 8">
    <name type="scientific">Spinacia oleracea</name>
    <name type="common">Spinach</name>
    <dbReference type="NCBI Taxonomy" id="3562"/>
    <lineage>
        <taxon>Eukaryota</taxon>
        <taxon>Viridiplantae</taxon>
        <taxon>Streptophyta</taxon>
        <taxon>Embryophyta</taxon>
        <taxon>Tracheophyta</taxon>
        <taxon>Spermatophyta</taxon>
        <taxon>Magnoliopsida</taxon>
        <taxon>eudicotyledons</taxon>
        <taxon>Gunneridae</taxon>
        <taxon>Pentapetalae</taxon>
        <taxon>Caryophyllales</taxon>
        <taxon>Chenopodiaceae</taxon>
        <taxon>Chenopodioideae</taxon>
        <taxon>Anserineae</taxon>
        <taxon>Spinacia</taxon>
    </lineage>
</organism>
<feature type="domain" description="Myb-like" evidence="5">
    <location>
        <begin position="66"/>
        <end position="116"/>
    </location>
</feature>